<dbReference type="PANTHER" id="PTHR43137:SF1">
    <property type="entry name" value="DIHYDROOROTASE"/>
    <property type="match status" value="1"/>
</dbReference>
<dbReference type="Gene3D" id="3.20.20.140">
    <property type="entry name" value="Metal-dependent hydrolases"/>
    <property type="match status" value="1"/>
</dbReference>
<dbReference type="GO" id="GO:0046872">
    <property type="term" value="F:metal ion binding"/>
    <property type="evidence" value="ECO:0007669"/>
    <property type="project" value="UniProtKB-KW"/>
</dbReference>
<keyword evidence="15 25" id="KW-0067">ATP-binding</keyword>
<evidence type="ECO:0000256" key="6">
    <source>
        <dbReference type="ARBA" id="ARBA00022679"/>
    </source>
</evidence>
<dbReference type="PROSITE" id="PS00107">
    <property type="entry name" value="PROTEIN_KINASE_ATP"/>
    <property type="match status" value="1"/>
</dbReference>
<feature type="transmembrane region" description="Helical" evidence="27">
    <location>
        <begin position="700"/>
        <end position="720"/>
    </location>
</feature>
<comment type="catalytic activity">
    <reaction evidence="21">
        <text>L-seryl-[protein] + ATP = O-phospho-L-seryl-[protein] + ADP + H(+)</text>
        <dbReference type="Rhea" id="RHEA:17989"/>
        <dbReference type="Rhea" id="RHEA-COMP:9863"/>
        <dbReference type="Rhea" id="RHEA-COMP:11604"/>
        <dbReference type="ChEBI" id="CHEBI:15378"/>
        <dbReference type="ChEBI" id="CHEBI:29999"/>
        <dbReference type="ChEBI" id="CHEBI:30616"/>
        <dbReference type="ChEBI" id="CHEBI:83421"/>
        <dbReference type="ChEBI" id="CHEBI:456216"/>
    </reaction>
</comment>
<dbReference type="CDD" id="cd01294">
    <property type="entry name" value="DHOase"/>
    <property type="match status" value="1"/>
</dbReference>
<dbReference type="InterPro" id="IPR004721">
    <property type="entry name" value="DHOdimr"/>
</dbReference>
<feature type="transmembrane region" description="Helical" evidence="27">
    <location>
        <begin position="666"/>
        <end position="688"/>
    </location>
</feature>
<evidence type="ECO:0000256" key="22">
    <source>
        <dbReference type="ARBA" id="ARBA00047951"/>
    </source>
</evidence>
<gene>
    <name evidence="31" type="ORF">DARMORV10_A01P14180.1</name>
</gene>
<dbReference type="InterPro" id="IPR000719">
    <property type="entry name" value="Prot_kinase_dom"/>
</dbReference>
<keyword evidence="6" id="KW-0808">Transferase</keyword>
<dbReference type="InterPro" id="IPR001245">
    <property type="entry name" value="Ser-Thr/Tyr_kinase_cat_dom"/>
</dbReference>
<dbReference type="Gene3D" id="3.30.200.20">
    <property type="entry name" value="Phosphorylase Kinase, domain 1"/>
    <property type="match status" value="1"/>
</dbReference>
<evidence type="ECO:0000256" key="26">
    <source>
        <dbReference type="SAM" id="MobiDB-lite"/>
    </source>
</evidence>
<keyword evidence="12" id="KW-0418">Kinase</keyword>
<feature type="domain" description="Gnk2-homologous" evidence="30">
    <location>
        <begin position="867"/>
        <end position="980"/>
    </location>
</feature>
<keyword evidence="8" id="KW-0479">Metal-binding</keyword>
<evidence type="ECO:0000256" key="11">
    <source>
        <dbReference type="ARBA" id="ARBA00022741"/>
    </source>
</evidence>
<dbReference type="InterPro" id="IPR008271">
    <property type="entry name" value="Ser/Thr_kinase_AS"/>
</dbReference>
<dbReference type="Pfam" id="PF07714">
    <property type="entry name" value="PK_Tyr_Ser-Thr"/>
    <property type="match status" value="1"/>
</dbReference>
<evidence type="ECO:0000256" key="8">
    <source>
        <dbReference type="ARBA" id="ARBA00022723"/>
    </source>
</evidence>
<evidence type="ECO:0000256" key="18">
    <source>
        <dbReference type="ARBA" id="ARBA00023136"/>
    </source>
</evidence>
<dbReference type="GO" id="GO:0016020">
    <property type="term" value="C:membrane"/>
    <property type="evidence" value="ECO:0007669"/>
    <property type="project" value="UniProtKB-SubCell"/>
</dbReference>
<evidence type="ECO:0000256" key="9">
    <source>
        <dbReference type="ARBA" id="ARBA00022729"/>
    </source>
</evidence>
<comment type="catalytic activity">
    <reaction evidence="23">
        <text>(S)-dihydroorotate + H2O = N-carbamoyl-L-aspartate + H(+)</text>
        <dbReference type="Rhea" id="RHEA:24296"/>
        <dbReference type="ChEBI" id="CHEBI:15377"/>
        <dbReference type="ChEBI" id="CHEBI:15378"/>
        <dbReference type="ChEBI" id="CHEBI:30864"/>
        <dbReference type="ChEBI" id="CHEBI:32814"/>
        <dbReference type="EC" id="3.5.2.3"/>
    </reaction>
</comment>
<keyword evidence="5" id="KW-0723">Serine/threonine-protein kinase</keyword>
<evidence type="ECO:0000256" key="15">
    <source>
        <dbReference type="ARBA" id="ARBA00022840"/>
    </source>
</evidence>
<comment type="subcellular location">
    <subcellularLocation>
        <location evidence="1">Membrane</location>
        <topology evidence="1">Single-pass membrane protein</topology>
    </subcellularLocation>
</comment>
<sequence>MKQRSLFLILCFAHISVGDALVSAKTCMDNNGYFRPNGTYDANRRHILSSLPSNVTSQEGLFFNSSIGQEPNRVHAVGMCIPGSILEDCFACIKSACDDLIQNCPNQTNAFSWPGEPNLCYVRYSNTSFSGSAVLDPRPLLYSSNDINSNLTEFTRIWEDLVVRMIDAASTAKSTPSSSNNFYKADIAVVTASDNIYALMQCTPDLSSGDCDNCLRQSARDYESCCGQKQGGVVMRPSCFFRWQLATYSKAFGNITVTYPPPPPPPPPVATLQPVDENEDSKGFSSGVVAAFTVPIVVTVFILLVLGFFRCRRRKSMQRVESDNDISTPQSSQYDFKTIEAATKKFLMSNKLGEGGFGEVYKGTLSNGTEVAVKRLSKKSGQGIREFKNEAVLVSKLQHRNLVRLLGFCLEGDEKILIYEFVPNKSLNYFIFGFEKQIQLDWSQRYNIIEGIARGILYLHQDSQLTIIHRDLKASNILLDANMNPKISDFGLSTIFATEQTRGNTRRIAGTYGYMSPEYAMHGQYSMKSDIYSFGVLVLEIISGKKNGSVYRMDESSTDGNLVTYAWRLWKNGSPLELVDPAIGRNYQSNEVTRCIHIALLCVQDNPIKRPLLSTIILMLTSNTITLPVPRLPRFIPRGRHELDLESSQSTGKSVVYSVNDVQNRVLSTVLELFFSNINILKTVIYLLAIRNFVLSCRPFIIYITIRVFHGSVLIAGSSVHGSKSNLKTAAKPRLQMLRKCTFIRWNMLWHCFGFSTRCMDNDGHFRPNGTYDTNRRLILSSLPSNVTTQEGLFFNGSIGQEPNRVYAIGMCIPGSTPQDCSDCIKSASDGLIHSCPNQTNAFTWPGDPTLCYVRYSNTSFLGSSDLDPHSLLFNTGDINSNLTEFTTIWEGLVVRMIDAASTAKNTPSSSNNHYKADMARLTALENIYALMQCTPDLSSGDCDNCLRQSARDYQSCCGQKQGGVVMRPSCFFRWDLYKYSKAFDNITVASPPPPLPPMASPPPGDDHASRTNNEDSKGTPSGVVAAIIVPTVITVFILLVIGVVLCRRIMSTQRTEVECGILKRLVMIKSLASPCSGAGSQKLKFDRSCKKVKQRAVRMELTITQPDDWHLHLRDGDLLHAVVPHSASNFRRAIVMPNLKPPVTTTSAAVTYRESIMEALPHGSSFDPLMTLYLTDKTHPHEIKLARESGVVYAVKLYPAGATTNSQDGVTDLFGKCLPVLEEMVKQNMPLLVHGEVTDPNIDVFDREKIFIETVLQPLIQRLPQLKVVMEHITTMDAVSFVQSCKGGFVGATVTPQHLLLNRNALFQGGLQPHNYCLPVLKREIHREAIVKAVTSGSKKFFLGTDSAPHERRRKESSCGCAGIYSAPVALSLYAKVFDEAGALDKLEAFTSFNGPDFYGLPRNSSKITLKKAPWKVPEAFSFSFGDIVPMFAGETLQWQPFFE</sequence>
<comment type="similarity">
    <text evidence="3">Belongs to the metallo-dependent hydrolases superfamily. DHOase family. Class II DHOase subfamily.</text>
</comment>
<keyword evidence="14" id="KW-0862">Zinc</keyword>
<dbReference type="GO" id="GO:0004674">
    <property type="term" value="F:protein serine/threonine kinase activity"/>
    <property type="evidence" value="ECO:0007669"/>
    <property type="project" value="UniProtKB-KW"/>
</dbReference>
<evidence type="ECO:0000256" key="2">
    <source>
        <dbReference type="ARBA" id="ARBA00004880"/>
    </source>
</evidence>
<feature type="compositionally biased region" description="Pro residues" evidence="26">
    <location>
        <begin position="991"/>
        <end position="1004"/>
    </location>
</feature>
<dbReference type="CDD" id="cd14066">
    <property type="entry name" value="STKc_IRAK"/>
    <property type="match status" value="1"/>
</dbReference>
<dbReference type="InterPro" id="IPR011009">
    <property type="entry name" value="Kinase-like_dom_sf"/>
</dbReference>
<keyword evidence="18 27" id="KW-0472">Membrane</keyword>
<evidence type="ECO:0000256" key="1">
    <source>
        <dbReference type="ARBA" id="ARBA00004167"/>
    </source>
</evidence>
<dbReference type="InterPro" id="IPR017441">
    <property type="entry name" value="Protein_kinase_ATP_BS"/>
</dbReference>
<keyword evidence="7 27" id="KW-0812">Transmembrane</keyword>
<dbReference type="SUPFAM" id="SSF51556">
    <property type="entry name" value="Metallo-dependent hydrolases"/>
    <property type="match status" value="1"/>
</dbReference>
<dbReference type="FunFam" id="3.30.200.20:FF:000142">
    <property type="entry name" value="Cysteine-rich receptor-like protein kinase 10"/>
    <property type="match status" value="1"/>
</dbReference>
<evidence type="ECO:0000256" key="3">
    <source>
        <dbReference type="ARBA" id="ARBA00005631"/>
    </source>
</evidence>
<dbReference type="FunFam" id="3.20.20.140:FF:000006">
    <property type="entry name" value="Dihydroorotase"/>
    <property type="match status" value="1"/>
</dbReference>
<dbReference type="PROSITE" id="PS00108">
    <property type="entry name" value="PROTEIN_KINASE_ST"/>
    <property type="match status" value="1"/>
</dbReference>
<evidence type="ECO:0000256" key="12">
    <source>
        <dbReference type="ARBA" id="ARBA00022777"/>
    </source>
</evidence>
<dbReference type="PROSITE" id="PS00482">
    <property type="entry name" value="DIHYDROOROTASE_1"/>
    <property type="match status" value="1"/>
</dbReference>
<dbReference type="FunFam" id="3.30.430.20:FF:000003">
    <property type="entry name" value="Cysteine-rich RLK (RECEPTOR-like protein kinase) 10"/>
    <property type="match status" value="2"/>
</dbReference>
<evidence type="ECO:0000256" key="19">
    <source>
        <dbReference type="ARBA" id="ARBA00023170"/>
    </source>
</evidence>
<feature type="domain" description="Gnk2-homologous" evidence="30">
    <location>
        <begin position="135"/>
        <end position="248"/>
    </location>
</feature>
<dbReference type="FunFam" id="1.10.510.10:FF:000129">
    <property type="entry name" value="cysteine-rich receptor-like protein kinase 10"/>
    <property type="match status" value="1"/>
</dbReference>
<evidence type="ECO:0000256" key="17">
    <source>
        <dbReference type="ARBA" id="ARBA00022989"/>
    </source>
</evidence>
<evidence type="ECO:0000256" key="10">
    <source>
        <dbReference type="ARBA" id="ARBA00022737"/>
    </source>
</evidence>
<feature type="signal peptide" evidence="28">
    <location>
        <begin position="1"/>
        <end position="20"/>
    </location>
</feature>
<comment type="pathway">
    <text evidence="2">Pyrimidine metabolism; UMP biosynthesis via de novo pathway; (S)-dihydroorotate from bicarbonate: step 3/3.</text>
</comment>
<organism evidence="31">
    <name type="scientific">Brassica napus</name>
    <name type="common">Rape</name>
    <dbReference type="NCBI Taxonomy" id="3708"/>
    <lineage>
        <taxon>Eukaryota</taxon>
        <taxon>Viridiplantae</taxon>
        <taxon>Streptophyta</taxon>
        <taxon>Embryophyta</taxon>
        <taxon>Tracheophyta</taxon>
        <taxon>Spermatophyta</taxon>
        <taxon>Magnoliopsida</taxon>
        <taxon>eudicotyledons</taxon>
        <taxon>Gunneridae</taxon>
        <taxon>Pentapetalae</taxon>
        <taxon>rosids</taxon>
        <taxon>malvids</taxon>
        <taxon>Brassicales</taxon>
        <taxon>Brassicaceae</taxon>
        <taxon>Brassiceae</taxon>
        <taxon>Brassica</taxon>
    </lineage>
</organism>
<dbReference type="FunFam" id="3.30.430.20:FF:000007">
    <property type="entry name" value="Cysteine-rich receptor-like protein kinase 11"/>
    <property type="match status" value="2"/>
</dbReference>
<dbReference type="HAMAP" id="MF_00219">
    <property type="entry name" value="PyrC_classII"/>
    <property type="match status" value="1"/>
</dbReference>
<dbReference type="PROSITE" id="PS00483">
    <property type="entry name" value="DIHYDROOROTASE_2"/>
    <property type="match status" value="1"/>
</dbReference>
<evidence type="ECO:0000313" key="31">
    <source>
        <dbReference type="EMBL" id="CAF2149264.1"/>
    </source>
</evidence>
<feature type="chain" id="PRO_5032707667" description="Dihydroorotase, mitochondrial" evidence="28">
    <location>
        <begin position="21"/>
        <end position="1445"/>
    </location>
</feature>
<keyword evidence="20" id="KW-0325">Glycoprotein</keyword>
<keyword evidence="9 28" id="KW-0732">Signal</keyword>
<name>A0A816XPY6_BRANA</name>
<dbReference type="InterPro" id="IPR002195">
    <property type="entry name" value="Dihydroorotase_CS"/>
</dbReference>
<dbReference type="PROSITE" id="PS50011">
    <property type="entry name" value="PROTEIN_KINASE_DOM"/>
    <property type="match status" value="1"/>
</dbReference>
<dbReference type="Gene3D" id="3.30.430.20">
    <property type="entry name" value="Gnk2 domain, C-X8-C-X2-C motif"/>
    <property type="match status" value="4"/>
</dbReference>
<evidence type="ECO:0000256" key="14">
    <source>
        <dbReference type="ARBA" id="ARBA00022833"/>
    </source>
</evidence>
<dbReference type="InterPro" id="IPR038408">
    <property type="entry name" value="GNK2_sf"/>
</dbReference>
<keyword evidence="13" id="KW-0378">Hydrolase</keyword>
<accession>A0A816XPY6</accession>
<keyword evidence="19" id="KW-0675">Receptor</keyword>
<feature type="transmembrane region" description="Helical" evidence="27">
    <location>
        <begin position="288"/>
        <end position="309"/>
    </location>
</feature>
<dbReference type="InterPro" id="IPR006680">
    <property type="entry name" value="Amidohydro-rel"/>
</dbReference>
<dbReference type="CDD" id="cd23509">
    <property type="entry name" value="Gnk2-like"/>
    <property type="match status" value="4"/>
</dbReference>
<evidence type="ECO:0000259" key="30">
    <source>
        <dbReference type="PROSITE" id="PS51473"/>
    </source>
</evidence>
<evidence type="ECO:0000256" key="16">
    <source>
        <dbReference type="ARBA" id="ARBA00022975"/>
    </source>
</evidence>
<keyword evidence="17 27" id="KW-1133">Transmembrane helix</keyword>
<dbReference type="GO" id="GO:0005524">
    <property type="term" value="F:ATP binding"/>
    <property type="evidence" value="ECO:0007669"/>
    <property type="project" value="UniProtKB-UniRule"/>
</dbReference>
<proteinExistence type="inferred from homology"/>
<dbReference type="EC" id="3.5.2.3" evidence="4"/>
<dbReference type="Pfam" id="PF01657">
    <property type="entry name" value="Stress-antifung"/>
    <property type="match status" value="4"/>
</dbReference>
<dbReference type="EMBL" id="HG994355">
    <property type="protein sequence ID" value="CAF2149264.1"/>
    <property type="molecule type" value="Genomic_DNA"/>
</dbReference>
<keyword evidence="16" id="KW-0665">Pyrimidine biosynthesis</keyword>
<dbReference type="GO" id="GO:0019856">
    <property type="term" value="P:pyrimidine nucleobase biosynthetic process"/>
    <property type="evidence" value="ECO:0007669"/>
    <property type="project" value="InterPro"/>
</dbReference>
<evidence type="ECO:0000256" key="13">
    <source>
        <dbReference type="ARBA" id="ARBA00022801"/>
    </source>
</evidence>
<dbReference type="PROSITE" id="PS51473">
    <property type="entry name" value="GNK2"/>
    <property type="match status" value="4"/>
</dbReference>
<dbReference type="Pfam" id="PF01979">
    <property type="entry name" value="Amidohydro_1"/>
    <property type="match status" value="1"/>
</dbReference>
<dbReference type="PANTHER" id="PTHR43137">
    <property type="entry name" value="DIHYDROOROTASE"/>
    <property type="match status" value="1"/>
</dbReference>
<dbReference type="SMART" id="SM00220">
    <property type="entry name" value="S_TKc"/>
    <property type="match status" value="1"/>
</dbReference>
<feature type="domain" description="Gnk2-homologous" evidence="30">
    <location>
        <begin position="22"/>
        <end position="129"/>
    </location>
</feature>
<evidence type="ECO:0000256" key="27">
    <source>
        <dbReference type="SAM" id="Phobius"/>
    </source>
</evidence>
<comment type="catalytic activity">
    <reaction evidence="22">
        <text>L-threonyl-[protein] + ATP = O-phospho-L-threonyl-[protein] + ADP + H(+)</text>
        <dbReference type="Rhea" id="RHEA:46608"/>
        <dbReference type="Rhea" id="RHEA-COMP:11060"/>
        <dbReference type="Rhea" id="RHEA-COMP:11605"/>
        <dbReference type="ChEBI" id="CHEBI:15378"/>
        <dbReference type="ChEBI" id="CHEBI:30013"/>
        <dbReference type="ChEBI" id="CHEBI:30616"/>
        <dbReference type="ChEBI" id="CHEBI:61977"/>
        <dbReference type="ChEBI" id="CHEBI:456216"/>
    </reaction>
</comment>
<reference evidence="31" key="1">
    <citation type="submission" date="2021-01" db="EMBL/GenBank/DDBJ databases">
        <authorList>
            <consortium name="Genoscope - CEA"/>
            <person name="William W."/>
        </authorList>
    </citation>
    <scope>NUCLEOTIDE SEQUENCE</scope>
</reference>
<dbReference type="InterPro" id="IPR002902">
    <property type="entry name" value="GNK2"/>
</dbReference>
<feature type="compositionally biased region" description="Basic and acidic residues" evidence="26">
    <location>
        <begin position="1005"/>
        <end position="1018"/>
    </location>
</feature>
<dbReference type="Gene3D" id="1.10.510.10">
    <property type="entry name" value="Transferase(Phosphotransferase) domain 1"/>
    <property type="match status" value="1"/>
</dbReference>
<keyword evidence="11 25" id="KW-0547">Nucleotide-binding</keyword>
<dbReference type="SUPFAM" id="SSF56112">
    <property type="entry name" value="Protein kinase-like (PK-like)"/>
    <property type="match status" value="1"/>
</dbReference>
<evidence type="ECO:0000256" key="5">
    <source>
        <dbReference type="ARBA" id="ARBA00022527"/>
    </source>
</evidence>
<dbReference type="NCBIfam" id="TIGR00856">
    <property type="entry name" value="pyrC_dimer"/>
    <property type="match status" value="1"/>
</dbReference>
<dbReference type="UniPathway" id="UPA00070">
    <property type="reaction ID" value="UER00117"/>
</dbReference>
<dbReference type="GO" id="GO:0044205">
    <property type="term" value="P:'de novo' UMP biosynthetic process"/>
    <property type="evidence" value="ECO:0007669"/>
    <property type="project" value="UniProtKB-UniPathway"/>
</dbReference>
<feature type="domain" description="Gnk2-homologous" evidence="30">
    <location>
        <begin position="754"/>
        <end position="861"/>
    </location>
</feature>
<evidence type="ECO:0000259" key="29">
    <source>
        <dbReference type="PROSITE" id="PS50011"/>
    </source>
</evidence>
<evidence type="ECO:0000256" key="7">
    <source>
        <dbReference type="ARBA" id="ARBA00022692"/>
    </source>
</evidence>
<evidence type="ECO:0000256" key="28">
    <source>
        <dbReference type="SAM" id="SignalP"/>
    </source>
</evidence>
<evidence type="ECO:0000256" key="4">
    <source>
        <dbReference type="ARBA" id="ARBA00012860"/>
    </source>
</evidence>
<dbReference type="GO" id="GO:0004151">
    <property type="term" value="F:dihydroorotase activity"/>
    <property type="evidence" value="ECO:0007669"/>
    <property type="project" value="UniProtKB-EC"/>
</dbReference>
<protein>
    <recommendedName>
        <fullName evidence="24">Dihydroorotase, mitochondrial</fullName>
        <ecNumber evidence="4">3.5.2.3</ecNumber>
    </recommendedName>
</protein>
<dbReference type="GO" id="GO:0006979">
    <property type="term" value="P:response to oxidative stress"/>
    <property type="evidence" value="ECO:0007669"/>
    <property type="project" value="UniProtKB-ARBA"/>
</dbReference>
<evidence type="ECO:0000256" key="23">
    <source>
        <dbReference type="ARBA" id="ARBA00048492"/>
    </source>
</evidence>
<feature type="transmembrane region" description="Helical" evidence="27">
    <location>
        <begin position="1024"/>
        <end position="1047"/>
    </location>
</feature>
<evidence type="ECO:0000256" key="25">
    <source>
        <dbReference type="PROSITE-ProRule" id="PRU10141"/>
    </source>
</evidence>
<feature type="domain" description="Protein kinase" evidence="29">
    <location>
        <begin position="346"/>
        <end position="625"/>
    </location>
</feature>
<keyword evidence="10" id="KW-0677">Repeat</keyword>
<feature type="binding site" evidence="25">
    <location>
        <position position="374"/>
    </location>
    <ligand>
        <name>ATP</name>
        <dbReference type="ChEBI" id="CHEBI:30616"/>
    </ligand>
</feature>
<dbReference type="Proteomes" id="UP001295469">
    <property type="component" value="Chromosome A01"/>
</dbReference>
<evidence type="ECO:0000256" key="24">
    <source>
        <dbReference type="ARBA" id="ARBA00069884"/>
    </source>
</evidence>
<feature type="region of interest" description="Disordered" evidence="26">
    <location>
        <begin position="991"/>
        <end position="1020"/>
    </location>
</feature>
<dbReference type="InterPro" id="IPR032466">
    <property type="entry name" value="Metal_Hydrolase"/>
</dbReference>
<evidence type="ECO:0000256" key="20">
    <source>
        <dbReference type="ARBA" id="ARBA00023180"/>
    </source>
</evidence>
<evidence type="ECO:0000256" key="21">
    <source>
        <dbReference type="ARBA" id="ARBA00047558"/>
    </source>
</evidence>